<dbReference type="HAMAP" id="MF_00422">
    <property type="entry name" value="SecE"/>
    <property type="match status" value="1"/>
</dbReference>
<dbReference type="EMBL" id="FOMR01000015">
    <property type="protein sequence ID" value="SFE41950.1"/>
    <property type="molecule type" value="Genomic_DNA"/>
</dbReference>
<evidence type="ECO:0000256" key="5">
    <source>
        <dbReference type="ARBA" id="ARBA00022927"/>
    </source>
</evidence>
<keyword evidence="2 9" id="KW-0813">Transport</keyword>
<dbReference type="Gene3D" id="1.20.5.1030">
    <property type="entry name" value="Preprotein translocase secy subunit"/>
    <property type="match status" value="1"/>
</dbReference>
<evidence type="ECO:0000256" key="2">
    <source>
        <dbReference type="ARBA" id="ARBA00022448"/>
    </source>
</evidence>
<reference evidence="11" key="1">
    <citation type="submission" date="2016-10" db="EMBL/GenBank/DDBJ databases">
        <authorList>
            <person name="Varghese N."/>
            <person name="Submissions S."/>
        </authorList>
    </citation>
    <scope>NUCLEOTIDE SEQUENCE [LARGE SCALE GENOMIC DNA]</scope>
    <source>
        <strain evidence="11">DSM 22530</strain>
    </source>
</reference>
<dbReference type="InterPro" id="IPR005807">
    <property type="entry name" value="SecE_bac"/>
</dbReference>
<protein>
    <recommendedName>
        <fullName evidence="9">Protein translocase subunit SecE</fullName>
    </recommendedName>
</protein>
<dbReference type="GO" id="GO:0006605">
    <property type="term" value="P:protein targeting"/>
    <property type="evidence" value="ECO:0007669"/>
    <property type="project" value="UniProtKB-UniRule"/>
</dbReference>
<name>A0A1I2AGH5_9BACI</name>
<dbReference type="GO" id="GO:0009306">
    <property type="term" value="P:protein secretion"/>
    <property type="evidence" value="ECO:0007669"/>
    <property type="project" value="UniProtKB-UniRule"/>
</dbReference>
<dbReference type="Proteomes" id="UP000199474">
    <property type="component" value="Unassembled WGS sequence"/>
</dbReference>
<feature type="transmembrane region" description="Helical" evidence="9">
    <location>
        <begin position="38"/>
        <end position="59"/>
    </location>
</feature>
<accession>A0A1I2AGH5</accession>
<proteinExistence type="inferred from homology"/>
<keyword evidence="7 9" id="KW-0811">Translocation</keyword>
<evidence type="ECO:0000256" key="3">
    <source>
        <dbReference type="ARBA" id="ARBA00022475"/>
    </source>
</evidence>
<keyword evidence="3 9" id="KW-1003">Cell membrane</keyword>
<dbReference type="InterPro" id="IPR001901">
    <property type="entry name" value="Translocase_SecE/Sec61-g"/>
</dbReference>
<evidence type="ECO:0000256" key="1">
    <source>
        <dbReference type="ARBA" id="ARBA00004370"/>
    </source>
</evidence>
<dbReference type="GO" id="GO:0065002">
    <property type="term" value="P:intracellular protein transmembrane transport"/>
    <property type="evidence" value="ECO:0007669"/>
    <property type="project" value="UniProtKB-UniRule"/>
</dbReference>
<evidence type="ECO:0000256" key="9">
    <source>
        <dbReference type="HAMAP-Rule" id="MF_00422"/>
    </source>
</evidence>
<dbReference type="GO" id="GO:0005886">
    <property type="term" value="C:plasma membrane"/>
    <property type="evidence" value="ECO:0007669"/>
    <property type="project" value="UniProtKB-SubCell"/>
</dbReference>
<dbReference type="GO" id="GO:0008320">
    <property type="term" value="F:protein transmembrane transporter activity"/>
    <property type="evidence" value="ECO:0007669"/>
    <property type="project" value="UniProtKB-UniRule"/>
</dbReference>
<gene>
    <name evidence="9" type="primary">secE</name>
    <name evidence="10" type="ORF">SAMN05216238_11568</name>
</gene>
<keyword evidence="4 9" id="KW-0812">Transmembrane</keyword>
<dbReference type="NCBIfam" id="TIGR00964">
    <property type="entry name" value="secE_bact"/>
    <property type="match status" value="1"/>
</dbReference>
<dbReference type="GO" id="GO:0043952">
    <property type="term" value="P:protein transport by the Sec complex"/>
    <property type="evidence" value="ECO:0007669"/>
    <property type="project" value="UniProtKB-UniRule"/>
</dbReference>
<comment type="function">
    <text evidence="9">Essential subunit of the Sec protein translocation channel SecYEG. Clamps together the 2 halves of SecY. May contact the channel plug during translocation.</text>
</comment>
<evidence type="ECO:0000313" key="10">
    <source>
        <dbReference type="EMBL" id="SFE41950.1"/>
    </source>
</evidence>
<dbReference type="STRING" id="640948.SAMN05216238_11568"/>
<comment type="subcellular location">
    <subcellularLocation>
        <location evidence="9">Cell membrane</location>
        <topology evidence="9">Single-pass membrane protein</topology>
    </subcellularLocation>
    <subcellularLocation>
        <location evidence="1">Membrane</location>
    </subcellularLocation>
</comment>
<dbReference type="Pfam" id="PF00584">
    <property type="entry name" value="SecE"/>
    <property type="match status" value="1"/>
</dbReference>
<evidence type="ECO:0000256" key="7">
    <source>
        <dbReference type="ARBA" id="ARBA00023010"/>
    </source>
</evidence>
<dbReference type="AlphaFoldDB" id="A0A1I2AGH5"/>
<dbReference type="PANTHER" id="PTHR33910">
    <property type="entry name" value="PROTEIN TRANSLOCASE SUBUNIT SECE"/>
    <property type="match status" value="1"/>
</dbReference>
<sequence>MIGILRQESGGTDVKIGKFFKDVAREMKKVSWPKGRELTSYTITVLSTVAFVAVFFAVIDLGISQFLNMFF</sequence>
<keyword evidence="6 9" id="KW-1133">Transmembrane helix</keyword>
<keyword evidence="11" id="KW-1185">Reference proteome</keyword>
<evidence type="ECO:0000256" key="6">
    <source>
        <dbReference type="ARBA" id="ARBA00022989"/>
    </source>
</evidence>
<organism evidence="10 11">
    <name type="scientific">Lentibacillus persicus</name>
    <dbReference type="NCBI Taxonomy" id="640948"/>
    <lineage>
        <taxon>Bacteria</taxon>
        <taxon>Bacillati</taxon>
        <taxon>Bacillota</taxon>
        <taxon>Bacilli</taxon>
        <taxon>Bacillales</taxon>
        <taxon>Bacillaceae</taxon>
        <taxon>Lentibacillus</taxon>
    </lineage>
</organism>
<comment type="subunit">
    <text evidence="9">Component of the Sec protein translocase complex. Heterotrimer consisting of SecY, SecE and SecG subunits. The heterotrimers can form oligomers, although 1 heterotrimer is thought to be able to translocate proteins. Interacts with the ribosome. Interacts with SecDF, and other proteins may be involved. Interacts with SecA.</text>
</comment>
<keyword evidence="5 9" id="KW-0653">Protein transport</keyword>
<evidence type="ECO:0000313" key="11">
    <source>
        <dbReference type="Proteomes" id="UP000199474"/>
    </source>
</evidence>
<evidence type="ECO:0000256" key="8">
    <source>
        <dbReference type="ARBA" id="ARBA00023136"/>
    </source>
</evidence>
<comment type="similarity">
    <text evidence="9">Belongs to the SecE/SEC61-gamma family.</text>
</comment>
<dbReference type="InterPro" id="IPR038379">
    <property type="entry name" value="SecE_sf"/>
</dbReference>
<evidence type="ECO:0000256" key="4">
    <source>
        <dbReference type="ARBA" id="ARBA00022692"/>
    </source>
</evidence>
<keyword evidence="8 9" id="KW-0472">Membrane</keyword>
<dbReference type="PANTHER" id="PTHR33910:SF1">
    <property type="entry name" value="PROTEIN TRANSLOCASE SUBUNIT SECE"/>
    <property type="match status" value="1"/>
</dbReference>
<dbReference type="PROSITE" id="PS01067">
    <property type="entry name" value="SECE_SEC61G"/>
    <property type="match status" value="1"/>
</dbReference>